<organism evidence="1 2">
    <name type="scientific">Phytophthora oleae</name>
    <dbReference type="NCBI Taxonomy" id="2107226"/>
    <lineage>
        <taxon>Eukaryota</taxon>
        <taxon>Sar</taxon>
        <taxon>Stramenopiles</taxon>
        <taxon>Oomycota</taxon>
        <taxon>Peronosporomycetes</taxon>
        <taxon>Peronosporales</taxon>
        <taxon>Peronosporaceae</taxon>
        <taxon>Phytophthora</taxon>
    </lineage>
</organism>
<keyword evidence="2" id="KW-1185">Reference proteome</keyword>
<evidence type="ECO:0000313" key="2">
    <source>
        <dbReference type="Proteomes" id="UP001632037"/>
    </source>
</evidence>
<comment type="caution">
    <text evidence="1">The sequence shown here is derived from an EMBL/GenBank/DDBJ whole genome shotgun (WGS) entry which is preliminary data.</text>
</comment>
<proteinExistence type="predicted"/>
<accession>A0ABD3FWD9</accession>
<name>A0ABD3FWD9_9STRA</name>
<reference evidence="1 2" key="1">
    <citation type="submission" date="2024-09" db="EMBL/GenBank/DDBJ databases">
        <title>Genome sequencing and assembly of Phytophthora oleae, isolate VK10A, causative agent of rot of olive drupes.</title>
        <authorList>
            <person name="Conti Taguali S."/>
            <person name="Riolo M."/>
            <person name="La Spada F."/>
            <person name="Cacciola S.O."/>
            <person name="Dionisio G."/>
        </authorList>
    </citation>
    <scope>NUCLEOTIDE SEQUENCE [LARGE SCALE GENOMIC DNA]</scope>
    <source>
        <strain evidence="1 2">VK10A</strain>
    </source>
</reference>
<dbReference type="EMBL" id="JBIMZQ010000006">
    <property type="protein sequence ID" value="KAL3670707.1"/>
    <property type="molecule type" value="Genomic_DNA"/>
</dbReference>
<sequence>MVHERVYDAAIKGKRLHKDDKLIAKLRKGEISRDIRLVVLFGVHFPHDRQVRRGGTQR</sequence>
<dbReference type="AlphaFoldDB" id="A0ABD3FWD9"/>
<protein>
    <submittedName>
        <fullName evidence="1">Uncharacterized protein</fullName>
    </submittedName>
</protein>
<gene>
    <name evidence="1" type="ORF">V7S43_003895</name>
</gene>
<evidence type="ECO:0000313" key="1">
    <source>
        <dbReference type="EMBL" id="KAL3670707.1"/>
    </source>
</evidence>
<dbReference type="Proteomes" id="UP001632037">
    <property type="component" value="Unassembled WGS sequence"/>
</dbReference>